<reference evidence="1 2" key="1">
    <citation type="submission" date="2013-02" db="EMBL/GenBank/DDBJ databases">
        <title>The Genome Sequence of Acinetobacter guillouiae NIPH 991.</title>
        <authorList>
            <consortium name="The Broad Institute Genome Sequencing Platform"/>
            <consortium name="The Broad Institute Genome Sequencing Center for Infectious Disease"/>
            <person name="Cerqueira G."/>
            <person name="Feldgarden M."/>
            <person name="Courvalin P."/>
            <person name="Perichon B."/>
            <person name="Grillot-Courvalin C."/>
            <person name="Clermont D."/>
            <person name="Rocha E."/>
            <person name="Yoon E.-J."/>
            <person name="Nemec A."/>
            <person name="Walker B."/>
            <person name="Young S.K."/>
            <person name="Zeng Q."/>
            <person name="Gargeya S."/>
            <person name="Fitzgerald M."/>
            <person name="Haas B."/>
            <person name="Abouelleil A."/>
            <person name="Alvarado L."/>
            <person name="Arachchi H.M."/>
            <person name="Berlin A.M."/>
            <person name="Chapman S.B."/>
            <person name="Dewar J."/>
            <person name="Goldberg J."/>
            <person name="Griggs A."/>
            <person name="Gujja S."/>
            <person name="Hansen M."/>
            <person name="Howarth C."/>
            <person name="Imamovic A."/>
            <person name="Larimer J."/>
            <person name="McCowan C."/>
            <person name="Murphy C."/>
            <person name="Neiman D."/>
            <person name="Pearson M."/>
            <person name="Priest M."/>
            <person name="Roberts A."/>
            <person name="Saif S."/>
            <person name="Shea T."/>
            <person name="Sisk P."/>
            <person name="Sykes S."/>
            <person name="Wortman J."/>
            <person name="Nusbaum C."/>
            <person name="Birren B."/>
        </authorList>
    </citation>
    <scope>NUCLEOTIDE SEQUENCE [LARGE SCALE GENOMIC DNA]</scope>
    <source>
        <strain evidence="1 2">NIPH 991</strain>
    </source>
</reference>
<comment type="caution">
    <text evidence="1">The sequence shown here is derived from an EMBL/GenBank/DDBJ whole genome shotgun (WGS) entry which is preliminary data.</text>
</comment>
<name>N8YHI5_ACIGI</name>
<keyword evidence="2" id="KW-1185">Reference proteome</keyword>
<sequence>MISASHARSLQTDIQKVQRLGIIAETKILETIKTGNSRLCLNIAKQLYSRQEVKQLIINLSRNGFEVIEEIRMGSEDSTYYKINIWW</sequence>
<organism evidence="1 2">
    <name type="scientific">Acinetobacter guillouiae NIPH 991</name>
    <dbReference type="NCBI Taxonomy" id="1217656"/>
    <lineage>
        <taxon>Bacteria</taxon>
        <taxon>Pseudomonadati</taxon>
        <taxon>Pseudomonadota</taxon>
        <taxon>Gammaproteobacteria</taxon>
        <taxon>Moraxellales</taxon>
        <taxon>Moraxellaceae</taxon>
        <taxon>Acinetobacter</taxon>
    </lineage>
</organism>
<gene>
    <name evidence="1" type="ORF">F964_00540</name>
</gene>
<evidence type="ECO:0000313" key="1">
    <source>
        <dbReference type="EMBL" id="ENV18740.1"/>
    </source>
</evidence>
<dbReference type="RefSeq" id="WP_004817442.1">
    <property type="nucleotide sequence ID" value="NZ_KB849455.1"/>
</dbReference>
<dbReference type="AlphaFoldDB" id="N8YHI5"/>
<evidence type="ECO:0000313" key="2">
    <source>
        <dbReference type="Proteomes" id="UP000013148"/>
    </source>
</evidence>
<accession>N8YHI5</accession>
<protein>
    <submittedName>
        <fullName evidence="1">Uncharacterized protein</fullName>
    </submittedName>
</protein>
<dbReference type="HOGENOM" id="CLU_2476317_0_0_6"/>
<proteinExistence type="predicted"/>
<dbReference type="Proteomes" id="UP000013148">
    <property type="component" value="Unassembled WGS sequence"/>
</dbReference>
<dbReference type="EMBL" id="APPJ01000004">
    <property type="protein sequence ID" value="ENV18740.1"/>
    <property type="molecule type" value="Genomic_DNA"/>
</dbReference>